<protein>
    <submittedName>
        <fullName evidence="2">Uncharacterized protein</fullName>
    </submittedName>
</protein>
<proteinExistence type="predicted"/>
<dbReference type="EMBL" id="CAJNOB010000034">
    <property type="protein sequence ID" value="CAF0700981.1"/>
    <property type="molecule type" value="Genomic_DNA"/>
</dbReference>
<name>A0A8J2FT94_9BACT</name>
<dbReference type="AlphaFoldDB" id="A0A8J2FT94"/>
<feature type="region of interest" description="Disordered" evidence="1">
    <location>
        <begin position="77"/>
        <end position="109"/>
    </location>
</feature>
<evidence type="ECO:0000256" key="1">
    <source>
        <dbReference type="SAM" id="MobiDB-lite"/>
    </source>
</evidence>
<gene>
    <name evidence="2" type="ORF">MPNT_40097</name>
</gene>
<comment type="caution">
    <text evidence="2">The sequence shown here is derived from an EMBL/GenBank/DDBJ whole genome shotgun (WGS) entry which is preliminary data.</text>
</comment>
<dbReference type="Proteomes" id="UP000663859">
    <property type="component" value="Unassembled WGS sequence"/>
</dbReference>
<accession>A0A8J2FT94</accession>
<reference evidence="2" key="1">
    <citation type="submission" date="2021-02" db="EMBL/GenBank/DDBJ databases">
        <authorList>
            <person name="Cremers G."/>
            <person name="Picone N."/>
        </authorList>
    </citation>
    <scope>NUCLEOTIDE SEQUENCE</scope>
    <source>
        <strain evidence="2">PQ17</strain>
    </source>
</reference>
<evidence type="ECO:0000313" key="2">
    <source>
        <dbReference type="EMBL" id="CAF0700981.1"/>
    </source>
</evidence>
<dbReference type="RefSeq" id="WP_174582212.1">
    <property type="nucleotide sequence ID" value="NZ_CAJNOB010000034.1"/>
</dbReference>
<evidence type="ECO:0000313" key="3">
    <source>
        <dbReference type="Proteomes" id="UP000663859"/>
    </source>
</evidence>
<keyword evidence="3" id="KW-1185">Reference proteome</keyword>
<organism evidence="2 3">
    <name type="scientific">Candidatus Methylacidithermus pantelleriae</name>
    <dbReference type="NCBI Taxonomy" id="2744239"/>
    <lineage>
        <taxon>Bacteria</taxon>
        <taxon>Pseudomonadati</taxon>
        <taxon>Verrucomicrobiota</taxon>
        <taxon>Methylacidiphilae</taxon>
        <taxon>Methylacidiphilales</taxon>
        <taxon>Methylacidiphilaceae</taxon>
        <taxon>Candidatus Methylacidithermus</taxon>
    </lineage>
</organism>
<sequence>MEEKGVRQPYGRRNWQAERKSPFFPARVEGQNCRQPVLASHGIPGREPTGFVVAVAGRMGELEPIFRSYGHPLALTTRTRSFGFSPPQPDGEGANQEGETPPEAKGISA</sequence>